<keyword evidence="4" id="KW-1185">Reference proteome</keyword>
<feature type="compositionally biased region" description="Polar residues" evidence="1">
    <location>
        <begin position="40"/>
        <end position="54"/>
    </location>
</feature>
<gene>
    <name evidence="2" type="ORF">PGT21_009514</name>
    <name evidence="3" type="ORF">PGTUg99_017447</name>
</gene>
<reference evidence="4 5" key="1">
    <citation type="submission" date="2019-05" db="EMBL/GenBank/DDBJ databases">
        <title>Emergence of the Ug99 lineage of the wheat stem rust pathogen through somatic hybridization.</title>
        <authorList>
            <person name="Li F."/>
            <person name="Upadhyaya N.M."/>
            <person name="Sperschneider J."/>
            <person name="Matny O."/>
            <person name="Nguyen-Phuc H."/>
            <person name="Mago R."/>
            <person name="Raley C."/>
            <person name="Miller M.E."/>
            <person name="Silverstein K.A.T."/>
            <person name="Henningsen E."/>
            <person name="Hirsch C.D."/>
            <person name="Visser B."/>
            <person name="Pretorius Z.A."/>
            <person name="Steffenson B.J."/>
            <person name="Schwessinger B."/>
            <person name="Dodds P.N."/>
            <person name="Figueroa M."/>
        </authorList>
    </citation>
    <scope>NUCLEOTIDE SEQUENCE [LARGE SCALE GENOMIC DNA]</scope>
    <source>
        <strain evidence="2">21-0</strain>
        <strain evidence="3 5">Ug99</strain>
    </source>
</reference>
<organism evidence="2 4">
    <name type="scientific">Puccinia graminis f. sp. tritici</name>
    <dbReference type="NCBI Taxonomy" id="56615"/>
    <lineage>
        <taxon>Eukaryota</taxon>
        <taxon>Fungi</taxon>
        <taxon>Dikarya</taxon>
        <taxon>Basidiomycota</taxon>
        <taxon>Pucciniomycotina</taxon>
        <taxon>Pucciniomycetes</taxon>
        <taxon>Pucciniales</taxon>
        <taxon>Pucciniaceae</taxon>
        <taxon>Puccinia</taxon>
    </lineage>
</organism>
<comment type="caution">
    <text evidence="2">The sequence shown here is derived from an EMBL/GenBank/DDBJ whole genome shotgun (WGS) entry which is preliminary data.</text>
</comment>
<dbReference type="AlphaFoldDB" id="A0A5B0MVZ2"/>
<dbReference type="EMBL" id="VSWC01000131">
    <property type="protein sequence ID" value="KAA1080503.1"/>
    <property type="molecule type" value="Genomic_DNA"/>
</dbReference>
<dbReference type="Proteomes" id="UP000325313">
    <property type="component" value="Unassembled WGS sequence"/>
</dbReference>
<accession>A0A5B0MVZ2</accession>
<feature type="region of interest" description="Disordered" evidence="1">
    <location>
        <begin position="40"/>
        <end position="59"/>
    </location>
</feature>
<evidence type="ECO:0000313" key="5">
    <source>
        <dbReference type="Proteomes" id="UP000325313"/>
    </source>
</evidence>
<dbReference type="Proteomes" id="UP000324748">
    <property type="component" value="Unassembled WGS sequence"/>
</dbReference>
<proteinExistence type="predicted"/>
<name>A0A5B0MVZ2_PUCGR</name>
<evidence type="ECO:0000256" key="1">
    <source>
        <dbReference type="SAM" id="MobiDB-lite"/>
    </source>
</evidence>
<evidence type="ECO:0000313" key="3">
    <source>
        <dbReference type="EMBL" id="KAA1131466.1"/>
    </source>
</evidence>
<sequence>MINHSRFSTGFFCHPLGSPFNSSYIPQTSSSPLCRSDQITSAGTISNPRQTVTEPPNLRKGMHCERETVWGFDLWWYKSTIDRCGSARAGSG</sequence>
<evidence type="ECO:0000313" key="2">
    <source>
        <dbReference type="EMBL" id="KAA1080503.1"/>
    </source>
</evidence>
<protein>
    <submittedName>
        <fullName evidence="2">Uncharacterized protein</fullName>
    </submittedName>
</protein>
<evidence type="ECO:0000313" key="4">
    <source>
        <dbReference type="Proteomes" id="UP000324748"/>
    </source>
</evidence>
<dbReference type="EMBL" id="VDEP01000103">
    <property type="protein sequence ID" value="KAA1131466.1"/>
    <property type="molecule type" value="Genomic_DNA"/>
</dbReference>